<accession>A0A1H7TIR1</accession>
<reference evidence="7" key="1">
    <citation type="submission" date="2016-10" db="EMBL/GenBank/DDBJ databases">
        <authorList>
            <person name="Varghese N."/>
        </authorList>
    </citation>
    <scope>NUCLEOTIDE SEQUENCE [LARGE SCALE GENOMIC DNA]</scope>
    <source>
        <strain evidence="7">DSM 45096 / BCRC 16803 / CGMCC 4.1857 / CIP 109030 / JCM 12277 / KCTC 19219 / NBRC 100920 / 33214</strain>
    </source>
</reference>
<dbReference type="Pfam" id="PF13180">
    <property type="entry name" value="PDZ_2"/>
    <property type="match status" value="1"/>
</dbReference>
<dbReference type="Gene3D" id="2.30.42.10">
    <property type="match status" value="1"/>
</dbReference>
<dbReference type="GO" id="GO:0004252">
    <property type="term" value="F:serine-type endopeptidase activity"/>
    <property type="evidence" value="ECO:0007669"/>
    <property type="project" value="InterPro"/>
</dbReference>
<dbReference type="Gene3D" id="2.40.10.120">
    <property type="match status" value="1"/>
</dbReference>
<dbReference type="SUPFAM" id="SSF50156">
    <property type="entry name" value="PDZ domain-like"/>
    <property type="match status" value="1"/>
</dbReference>
<dbReference type="SMART" id="SM00228">
    <property type="entry name" value="PDZ"/>
    <property type="match status" value="1"/>
</dbReference>
<evidence type="ECO:0000256" key="3">
    <source>
        <dbReference type="SAM" id="MobiDB-lite"/>
    </source>
</evidence>
<evidence type="ECO:0000256" key="4">
    <source>
        <dbReference type="SAM" id="SignalP"/>
    </source>
</evidence>
<dbReference type="OrthoDB" id="3870557at2"/>
<keyword evidence="2" id="KW-0378">Hydrolase</keyword>
<keyword evidence="7" id="KW-1185">Reference proteome</keyword>
<feature type="region of interest" description="Disordered" evidence="3">
    <location>
        <begin position="25"/>
        <end position="58"/>
    </location>
</feature>
<keyword evidence="4" id="KW-0732">Signal</keyword>
<evidence type="ECO:0000313" key="6">
    <source>
        <dbReference type="EMBL" id="SEL84613.1"/>
    </source>
</evidence>
<dbReference type="AlphaFoldDB" id="A0A1H7TIR1"/>
<dbReference type="GO" id="GO:0006508">
    <property type="term" value="P:proteolysis"/>
    <property type="evidence" value="ECO:0007669"/>
    <property type="project" value="UniProtKB-KW"/>
</dbReference>
<dbReference type="RefSeq" id="WP_052439530.1">
    <property type="nucleotide sequence ID" value="NZ_BBPN01000067.1"/>
</dbReference>
<proteinExistence type="predicted"/>
<keyword evidence="1 6" id="KW-0645">Protease</keyword>
<evidence type="ECO:0000256" key="1">
    <source>
        <dbReference type="ARBA" id="ARBA00022670"/>
    </source>
</evidence>
<dbReference type="PANTHER" id="PTHR43343">
    <property type="entry name" value="PEPTIDASE S12"/>
    <property type="match status" value="1"/>
</dbReference>
<dbReference type="EMBL" id="FOAZ01000014">
    <property type="protein sequence ID" value="SEL84613.1"/>
    <property type="molecule type" value="Genomic_DNA"/>
</dbReference>
<dbReference type="STRING" id="235985.SAMN05414137_1148"/>
<dbReference type="Proteomes" id="UP000183015">
    <property type="component" value="Unassembled WGS sequence"/>
</dbReference>
<dbReference type="InterPro" id="IPR051201">
    <property type="entry name" value="Chloro_Bact_Ser_Proteases"/>
</dbReference>
<dbReference type="PROSITE" id="PS51257">
    <property type="entry name" value="PROKAR_LIPOPROTEIN"/>
    <property type="match status" value="1"/>
</dbReference>
<feature type="domain" description="PDZ" evidence="5">
    <location>
        <begin position="278"/>
        <end position="338"/>
    </location>
</feature>
<dbReference type="InterPro" id="IPR009003">
    <property type="entry name" value="Peptidase_S1_PA"/>
</dbReference>
<dbReference type="InterPro" id="IPR001940">
    <property type="entry name" value="Peptidase_S1C"/>
</dbReference>
<feature type="compositionally biased region" description="Low complexity" evidence="3">
    <location>
        <begin position="38"/>
        <end position="58"/>
    </location>
</feature>
<organism evidence="6 7">
    <name type="scientific">Streptacidiphilus jiangxiensis</name>
    <dbReference type="NCBI Taxonomy" id="235985"/>
    <lineage>
        <taxon>Bacteria</taxon>
        <taxon>Bacillati</taxon>
        <taxon>Actinomycetota</taxon>
        <taxon>Actinomycetes</taxon>
        <taxon>Kitasatosporales</taxon>
        <taxon>Streptomycetaceae</taxon>
        <taxon>Streptacidiphilus</taxon>
    </lineage>
</organism>
<protein>
    <submittedName>
        <fullName evidence="6">Serine protease, S1-C subfamily, contains C-terminal PDZ domain</fullName>
    </submittedName>
</protein>
<sequence length="381" mass="35718">MKWSAAGLATCAVAVALGTAGCSFTSSSAPSSSPPTAPASTASGGTGTTGTTESSQGATLAQVAAGSVDLVSEQGLAGTEAAGTGIVLTPDGIVLTNNHVINGATSLTGVDIGNGHSYTASVIGYDRSHDLALVRLHGASGLATLSLAPGARVSVGDAVTALGNAGGRGGQPARASGSVTALDQQIVATDEAGGSSEQLTGLIQVDAPIQAGDSGGPLVNATGQVIGIDTAASVGYHFSTTPTQGFAIPAAQAQSTADAIEAGRASATVHLGATAWLGVAVETAGQGAGGGAGGGGGGGAGGGDVAGATIAQVVPGSPAAGLGLASGDVITALGGAPVADPNGLTALMDRHHPGDTVTLAWTDAFGQSQSASLQLGSGPAG</sequence>
<gene>
    <name evidence="6" type="ORF">SAMN05414137_1148</name>
</gene>
<name>A0A1H7TIR1_STRJI</name>
<dbReference type="InterPro" id="IPR036034">
    <property type="entry name" value="PDZ_sf"/>
</dbReference>
<feature type="chain" id="PRO_5039607629" evidence="4">
    <location>
        <begin position="29"/>
        <end position="381"/>
    </location>
</feature>
<dbReference type="SUPFAM" id="SSF50494">
    <property type="entry name" value="Trypsin-like serine proteases"/>
    <property type="match status" value="1"/>
</dbReference>
<dbReference type="PANTHER" id="PTHR43343:SF3">
    <property type="entry name" value="PROTEASE DO-LIKE 8, CHLOROPLASTIC"/>
    <property type="match status" value="1"/>
</dbReference>
<dbReference type="PROSITE" id="PS50106">
    <property type="entry name" value="PDZ"/>
    <property type="match status" value="1"/>
</dbReference>
<dbReference type="eggNOG" id="COG0265">
    <property type="taxonomic scope" value="Bacteria"/>
</dbReference>
<evidence type="ECO:0000256" key="2">
    <source>
        <dbReference type="ARBA" id="ARBA00022801"/>
    </source>
</evidence>
<dbReference type="Pfam" id="PF13365">
    <property type="entry name" value="Trypsin_2"/>
    <property type="match status" value="1"/>
</dbReference>
<dbReference type="InterPro" id="IPR001478">
    <property type="entry name" value="PDZ"/>
</dbReference>
<evidence type="ECO:0000259" key="5">
    <source>
        <dbReference type="PROSITE" id="PS50106"/>
    </source>
</evidence>
<dbReference type="PRINTS" id="PR00834">
    <property type="entry name" value="PROTEASES2C"/>
</dbReference>
<feature type="signal peptide" evidence="4">
    <location>
        <begin position="1"/>
        <end position="28"/>
    </location>
</feature>
<evidence type="ECO:0000313" key="7">
    <source>
        <dbReference type="Proteomes" id="UP000183015"/>
    </source>
</evidence>